<dbReference type="OrthoDB" id="1489315at2"/>
<dbReference type="Proteomes" id="UP000286246">
    <property type="component" value="Unassembled WGS sequence"/>
</dbReference>
<gene>
    <name evidence="1" type="ORF">DFQ12_2649</name>
</gene>
<dbReference type="AlphaFoldDB" id="A0A420B6W0"/>
<protein>
    <submittedName>
        <fullName evidence="1">Uncharacterized protein</fullName>
    </submittedName>
</protein>
<proteinExistence type="predicted"/>
<name>A0A420B6W0_SPHD1</name>
<evidence type="ECO:0000313" key="1">
    <source>
        <dbReference type="EMBL" id="RKE52413.1"/>
    </source>
</evidence>
<sequence>MGSKHYDFLNSSLLFDQNSISNNFKNESEERILKELEDYREFVLSNINEIGSDIEREPSTLRVFSTEGTTPISVLKQTALYVNQFIISDPLFKFTKKGTQMESTMDKYLGMEKRSLDKSDLVSAVKYLKEVTSMVAGNFVKVFPVEYYFEGPQQLPLKYSENLFEDVLVEDISKLYKAKAIVANLEKSERGYIIRDKQQLVPGRAIAINFDDIGNMNGKIYFLMESKILSYDEETRIVNYAQYLPETSPSIEEFDTWVKQSINQAAISHFESLNKKLALAFALKGNLLVNETFEYDLLGAHIGHGSSIENFTTNQMLNIDLPFMDNIDTQKLMQIREHEADIFTNFRIELEKGFREIRNISDPVLLKQKTENLFHELNTVQGQKIKQKLNHVKKQMVLNSSILIGGLAGSIPSGGYSLFATALATLKGYKDYREYSEKVKENPAYFLWKVKKNK</sequence>
<organism evidence="1 2">
    <name type="scientific">Sphingobacterium detergens</name>
    <dbReference type="NCBI Taxonomy" id="1145106"/>
    <lineage>
        <taxon>Bacteria</taxon>
        <taxon>Pseudomonadati</taxon>
        <taxon>Bacteroidota</taxon>
        <taxon>Sphingobacteriia</taxon>
        <taxon>Sphingobacteriales</taxon>
        <taxon>Sphingobacteriaceae</taxon>
        <taxon>Sphingobacterium</taxon>
    </lineage>
</organism>
<keyword evidence="2" id="KW-1185">Reference proteome</keyword>
<comment type="caution">
    <text evidence="1">The sequence shown here is derived from an EMBL/GenBank/DDBJ whole genome shotgun (WGS) entry which is preliminary data.</text>
</comment>
<reference evidence="1 2" key="1">
    <citation type="submission" date="2018-09" db="EMBL/GenBank/DDBJ databases">
        <title>Genomic Encyclopedia of Type Strains, Phase III (KMG-III): the genomes of soil and plant-associated and newly described type strains.</title>
        <authorList>
            <person name="Whitman W."/>
        </authorList>
    </citation>
    <scope>NUCLEOTIDE SEQUENCE [LARGE SCALE GENOMIC DNA]</scope>
    <source>
        <strain evidence="1 2">CECT 7938</strain>
    </source>
</reference>
<dbReference type="EMBL" id="RAPY01000002">
    <property type="protein sequence ID" value="RKE52413.1"/>
    <property type="molecule type" value="Genomic_DNA"/>
</dbReference>
<accession>A0A420B6W0</accession>
<dbReference type="RefSeq" id="WP_120259455.1">
    <property type="nucleotide sequence ID" value="NZ_RAPY01000002.1"/>
</dbReference>
<evidence type="ECO:0000313" key="2">
    <source>
        <dbReference type="Proteomes" id="UP000286246"/>
    </source>
</evidence>